<name>F2KQI0_ARCVS</name>
<dbReference type="AlphaFoldDB" id="F2KQI0"/>
<proteinExistence type="predicted"/>
<dbReference type="PIRSF" id="PIRSF000887">
    <property type="entry name" value="Pesterase_MJ0037"/>
    <property type="match status" value="1"/>
</dbReference>
<dbReference type="PANTHER" id="PTHR39323">
    <property type="entry name" value="BLR1149 PROTEIN"/>
    <property type="match status" value="1"/>
</dbReference>
<accession>F2KQI0</accession>
<dbReference type="NCBIfam" id="TIGR00024">
    <property type="entry name" value="SbcD_rel_arch"/>
    <property type="match status" value="1"/>
</dbReference>
<reference evidence="2 3" key="1">
    <citation type="submission" date="2011-03" db="EMBL/GenBank/DDBJ databases">
        <title>The complete genome of Archaeoglobus veneficus SNP6.</title>
        <authorList>
            <consortium name="US DOE Joint Genome Institute (JGI-PGF)"/>
            <person name="Lucas S."/>
            <person name="Copeland A."/>
            <person name="Lapidus A."/>
            <person name="Bruce D."/>
            <person name="Goodwin L."/>
            <person name="Pitluck S."/>
            <person name="Kyrpides N."/>
            <person name="Mavromatis K."/>
            <person name="Pagani I."/>
            <person name="Ivanova N."/>
            <person name="Mikhailova N."/>
            <person name="Lu M."/>
            <person name="Detter J.C."/>
            <person name="Tapia R."/>
            <person name="Han C."/>
            <person name="Land M."/>
            <person name="Hauser L."/>
            <person name="Markowitz V."/>
            <person name="Cheng J.-F."/>
            <person name="Hugenholtz P."/>
            <person name="Woyke T."/>
            <person name="Wu D."/>
            <person name="Spring S."/>
            <person name="Brambilla E."/>
            <person name="Klenk H.-P."/>
            <person name="Eisen J.A."/>
        </authorList>
    </citation>
    <scope>NUCLEOTIDE SEQUENCE [LARGE SCALE GENOMIC DNA]</scope>
    <source>
        <strain>SNP6</strain>
    </source>
</reference>
<dbReference type="InterPro" id="IPR024654">
    <property type="entry name" value="Calcineurin-like_PHP_lpxH"/>
</dbReference>
<dbReference type="InterPro" id="IPR029052">
    <property type="entry name" value="Metallo-depent_PP-like"/>
</dbReference>
<dbReference type="Pfam" id="PF12850">
    <property type="entry name" value="Metallophos_2"/>
    <property type="match status" value="1"/>
</dbReference>
<dbReference type="Gene3D" id="3.60.21.10">
    <property type="match status" value="1"/>
</dbReference>
<dbReference type="Proteomes" id="UP000008136">
    <property type="component" value="Chromosome"/>
</dbReference>
<feature type="domain" description="Calcineurin-like phosphoesterase" evidence="1">
    <location>
        <begin position="21"/>
        <end position="140"/>
    </location>
</feature>
<protein>
    <submittedName>
        <fullName evidence="2">Phosphoesterase</fullName>
    </submittedName>
</protein>
<dbReference type="PANTHER" id="PTHR39323:SF1">
    <property type="entry name" value="BLR1149 PROTEIN"/>
    <property type="match status" value="1"/>
</dbReference>
<dbReference type="OrthoDB" id="10013at2157"/>
<dbReference type="STRING" id="693661.Arcve_1714"/>
<evidence type="ECO:0000313" key="3">
    <source>
        <dbReference type="Proteomes" id="UP000008136"/>
    </source>
</evidence>
<evidence type="ECO:0000259" key="1">
    <source>
        <dbReference type="Pfam" id="PF12850"/>
    </source>
</evidence>
<dbReference type="KEGG" id="ave:Arcve_1714"/>
<organism evidence="2 3">
    <name type="scientific">Archaeoglobus veneficus (strain DSM 11195 / SNP6)</name>
    <dbReference type="NCBI Taxonomy" id="693661"/>
    <lineage>
        <taxon>Archaea</taxon>
        <taxon>Methanobacteriati</taxon>
        <taxon>Methanobacteriota</taxon>
        <taxon>Archaeoglobi</taxon>
        <taxon>Archaeoglobales</taxon>
        <taxon>Archaeoglobaceae</taxon>
        <taxon>Archaeoglobus</taxon>
    </lineage>
</organism>
<keyword evidence="3" id="KW-1185">Reference proteome</keyword>
<sequence>MKLLRVADEAALLLGSRTKRLVVADLHLGLFIDDRIVVERLRRLVDRVGADEVIVAGDVKHDIGMRIKERRAVEELAKAVGVPLLVVKGNHDGGIDDVVETTSSRGIRFGKIGIIHGHALPGDDVLQADIIILGHAHPAILIRDKVGGVKERVWLEGKAEFDGREVEVIVMPAFNDLCASTAVNVEKPAGVIFRRWDYRKAEAMLLDGTLLGRVEML</sequence>
<evidence type="ECO:0000313" key="2">
    <source>
        <dbReference type="EMBL" id="AEA47713.1"/>
    </source>
</evidence>
<dbReference type="RefSeq" id="WP_013684369.1">
    <property type="nucleotide sequence ID" value="NC_015320.1"/>
</dbReference>
<dbReference type="SUPFAM" id="SSF56300">
    <property type="entry name" value="Metallo-dependent phosphatases"/>
    <property type="match status" value="1"/>
</dbReference>
<gene>
    <name evidence="2" type="ordered locus">Arcve_1714</name>
</gene>
<dbReference type="InterPro" id="IPR024173">
    <property type="entry name" value="Pesterase_MJ0037-like"/>
</dbReference>
<dbReference type="EMBL" id="CP002588">
    <property type="protein sequence ID" value="AEA47713.1"/>
    <property type="molecule type" value="Genomic_DNA"/>
</dbReference>
<dbReference type="HOGENOM" id="CLU_075478_0_0_2"/>
<dbReference type="eggNOG" id="arCOG01150">
    <property type="taxonomic scope" value="Archaea"/>
</dbReference>
<dbReference type="GeneID" id="10394840"/>
<dbReference type="InterPro" id="IPR004376">
    <property type="entry name" value="Pesterase_MJ0037"/>
</dbReference>